<sequence>MKRRMFSLAALLLLVLSISVQAAQLRAVSNRPTLSFSGTTASCYVNCKGTSTSDDLYATLTLYQGSTYVDSWSGSGTGSVFVSGQCAVKSGKSYTLTLSYSVNGAAKPSVSVSNTCP</sequence>
<dbReference type="EMBL" id="VSSQ01019024">
    <property type="protein sequence ID" value="MPM62744.1"/>
    <property type="molecule type" value="Genomic_DNA"/>
</dbReference>
<gene>
    <name evidence="1" type="ORF">SDC9_109621</name>
</gene>
<accession>A0A645BLP5</accession>
<reference evidence="1" key="1">
    <citation type="submission" date="2019-08" db="EMBL/GenBank/DDBJ databases">
        <authorList>
            <person name="Kucharzyk K."/>
            <person name="Murdoch R.W."/>
            <person name="Higgins S."/>
            <person name="Loffler F."/>
        </authorList>
    </citation>
    <scope>NUCLEOTIDE SEQUENCE</scope>
</reference>
<protein>
    <submittedName>
        <fullName evidence="1">Uncharacterized protein</fullName>
    </submittedName>
</protein>
<name>A0A645BLP5_9ZZZZ</name>
<proteinExistence type="predicted"/>
<organism evidence="1">
    <name type="scientific">bioreactor metagenome</name>
    <dbReference type="NCBI Taxonomy" id="1076179"/>
    <lineage>
        <taxon>unclassified sequences</taxon>
        <taxon>metagenomes</taxon>
        <taxon>ecological metagenomes</taxon>
    </lineage>
</organism>
<dbReference type="AlphaFoldDB" id="A0A645BLP5"/>
<evidence type="ECO:0000313" key="1">
    <source>
        <dbReference type="EMBL" id="MPM62744.1"/>
    </source>
</evidence>
<comment type="caution">
    <text evidence="1">The sequence shown here is derived from an EMBL/GenBank/DDBJ whole genome shotgun (WGS) entry which is preliminary data.</text>
</comment>